<keyword evidence="2" id="KW-0732">Signal</keyword>
<evidence type="ECO:0000256" key="2">
    <source>
        <dbReference type="SAM" id="SignalP"/>
    </source>
</evidence>
<feature type="signal peptide" evidence="2">
    <location>
        <begin position="1"/>
        <end position="20"/>
    </location>
</feature>
<evidence type="ECO:0000256" key="1">
    <source>
        <dbReference type="SAM" id="MobiDB-lite"/>
    </source>
</evidence>
<feature type="chain" id="PRO_5004738053" evidence="2">
    <location>
        <begin position="21"/>
        <end position="55"/>
    </location>
</feature>
<proteinExistence type="evidence at transcript level"/>
<sequence length="55" mass="6297">MKYFTLNFLLIVVLLIVVYSPQLPCLPQKPKENPCKGNSCPNQRPSLWGKTPMSY</sequence>
<reference evidence="3" key="1">
    <citation type="journal article" date="2014" name="PLoS Negl. Trop. Dis.">
        <title>Comparative Analysis of Salivary Gland Transcriptomes of Phlebotomus orientalis Sand Flies from Endemic and Non-endemic Foci of Visceral Leishmaniasis.</title>
        <authorList>
            <person name="Vlkova M."/>
            <person name="Sima M."/>
            <person name="Rohousova I."/>
            <person name="Kostalova T."/>
            <person name="Sumova P."/>
            <person name="Volfova V."/>
            <person name="Jaske E.L."/>
            <person name="Barbian K.D."/>
            <person name="Gebre-Michael T."/>
            <person name="Hailu A."/>
            <person name="Warburg A."/>
            <person name="Ribeiro J.M."/>
            <person name="Valenzuela J.G."/>
            <person name="Jochim R.C."/>
            <person name="Volf P."/>
        </authorList>
    </citation>
    <scope>NUCLEOTIDE SEQUENCE</scope>
    <source>
        <strain evidence="3">Melka Werer</strain>
        <tissue evidence="3">Salivary gland</tissue>
    </source>
</reference>
<evidence type="ECO:0000313" key="3">
    <source>
        <dbReference type="EMBL" id="AGT96478.1"/>
    </source>
</evidence>
<accession>V5K6D1</accession>
<protein>
    <submittedName>
        <fullName evidence="3">3.9 kDa salivary protein</fullName>
    </submittedName>
</protein>
<name>V5K6D1_PHLOR</name>
<dbReference type="AlphaFoldDB" id="V5K6D1"/>
<dbReference type="EMBL" id="KC170984">
    <property type="protein sequence ID" value="AGT96478.1"/>
    <property type="molecule type" value="mRNA"/>
</dbReference>
<feature type="region of interest" description="Disordered" evidence="1">
    <location>
        <begin position="30"/>
        <end position="55"/>
    </location>
</feature>
<organism evidence="3">
    <name type="scientific">Phlebotomus orientalis</name>
    <name type="common">Phlebotomine sand fly</name>
    <dbReference type="NCBI Taxonomy" id="99786"/>
    <lineage>
        <taxon>Eukaryota</taxon>
        <taxon>Metazoa</taxon>
        <taxon>Ecdysozoa</taxon>
        <taxon>Arthropoda</taxon>
        <taxon>Hexapoda</taxon>
        <taxon>Insecta</taxon>
        <taxon>Pterygota</taxon>
        <taxon>Neoptera</taxon>
        <taxon>Endopterygota</taxon>
        <taxon>Diptera</taxon>
        <taxon>Nematocera</taxon>
        <taxon>Psychodoidea</taxon>
        <taxon>Psychodidae</taxon>
        <taxon>Phlebotomus</taxon>
        <taxon>Larroussius</taxon>
    </lineage>
</organism>